<feature type="non-terminal residue" evidence="4">
    <location>
        <position position="245"/>
    </location>
</feature>
<keyword evidence="5" id="KW-1185">Reference proteome</keyword>
<dbReference type="RefSeq" id="XP_064765678.1">
    <property type="nucleotide sequence ID" value="XM_064910212.1"/>
</dbReference>
<accession>A0ABR1EYG8</accession>
<keyword evidence="3 4" id="KW-0808">Transferase</keyword>
<dbReference type="Proteomes" id="UP001498771">
    <property type="component" value="Unassembled WGS sequence"/>
</dbReference>
<dbReference type="Gene3D" id="3.90.550.10">
    <property type="entry name" value="Spore Coat Polysaccharide Biosynthesis Protein SpsA, Chain A"/>
    <property type="match status" value="2"/>
</dbReference>
<evidence type="ECO:0000256" key="2">
    <source>
        <dbReference type="ARBA" id="ARBA00022676"/>
    </source>
</evidence>
<sequence>PKGSKIVLLTASDGKGHNNEIKDLFRNVNENREDYCAYHNYTYQFSNITKYQKDGRPAVWGKIPAIIEAFQINPDAEWVWWLDTDAIIMTPALDLASLVLSPEVMQTRITAGKKIRLPNGKTSGYNVSSTIDPSIVDLVVAQDHHGVNAGSFMIRRSEWTAQFLSLWQDPQFMKANYERLEQDALNKIITSNPEMQKHVAFVDLRLINAFSVGADDMGWITGDLVVHFAGCWVTRECDSRWRDFW</sequence>
<keyword evidence="2" id="KW-0328">Glycosyltransferase</keyword>
<dbReference type="PANTHER" id="PTHR31306">
    <property type="entry name" value="ALPHA-1,6-MANNOSYLTRANSFERASE MNN11-RELATED"/>
    <property type="match status" value="1"/>
</dbReference>
<comment type="similarity">
    <text evidence="1">Belongs to the glycosyltransferase 34 family.</text>
</comment>
<dbReference type="InterPro" id="IPR008630">
    <property type="entry name" value="Glyco_trans_34"/>
</dbReference>
<name>A0ABR1EYG8_9ASCO</name>
<evidence type="ECO:0000313" key="4">
    <source>
        <dbReference type="EMBL" id="KAK7202645.1"/>
    </source>
</evidence>
<gene>
    <name evidence="4" type="ORF">BZA70DRAFT_225400</name>
</gene>
<dbReference type="GO" id="GO:0016740">
    <property type="term" value="F:transferase activity"/>
    <property type="evidence" value="ECO:0007669"/>
    <property type="project" value="UniProtKB-KW"/>
</dbReference>
<reference evidence="4 5" key="1">
    <citation type="submission" date="2024-03" db="EMBL/GenBank/DDBJ databases">
        <title>Genome-scale model development and genomic sequencing of the oleaginous clade Lipomyces.</title>
        <authorList>
            <consortium name="Lawrence Berkeley National Laboratory"/>
            <person name="Czajka J.J."/>
            <person name="Han Y."/>
            <person name="Kim J."/>
            <person name="Mondo S.J."/>
            <person name="Hofstad B.A."/>
            <person name="Robles A."/>
            <person name="Haridas S."/>
            <person name="Riley R."/>
            <person name="LaButti K."/>
            <person name="Pangilinan J."/>
            <person name="Andreopoulos W."/>
            <person name="Lipzen A."/>
            <person name="Yan J."/>
            <person name="Wang M."/>
            <person name="Ng V."/>
            <person name="Grigoriev I.V."/>
            <person name="Spatafora J.W."/>
            <person name="Magnuson J.K."/>
            <person name="Baker S.E."/>
            <person name="Pomraning K.R."/>
        </authorList>
    </citation>
    <scope>NUCLEOTIDE SEQUENCE [LARGE SCALE GENOMIC DNA]</scope>
    <source>
        <strain evidence="4 5">Phaff 52-87</strain>
    </source>
</reference>
<organism evidence="4 5">
    <name type="scientific">Myxozyma melibiosi</name>
    <dbReference type="NCBI Taxonomy" id="54550"/>
    <lineage>
        <taxon>Eukaryota</taxon>
        <taxon>Fungi</taxon>
        <taxon>Dikarya</taxon>
        <taxon>Ascomycota</taxon>
        <taxon>Saccharomycotina</taxon>
        <taxon>Lipomycetes</taxon>
        <taxon>Lipomycetales</taxon>
        <taxon>Lipomycetaceae</taxon>
        <taxon>Myxozyma</taxon>
    </lineage>
</organism>
<dbReference type="SUPFAM" id="SSF53448">
    <property type="entry name" value="Nucleotide-diphospho-sugar transferases"/>
    <property type="match status" value="1"/>
</dbReference>
<dbReference type="EMBL" id="JBBJBU010000016">
    <property type="protein sequence ID" value="KAK7202645.1"/>
    <property type="molecule type" value="Genomic_DNA"/>
</dbReference>
<evidence type="ECO:0000313" key="5">
    <source>
        <dbReference type="Proteomes" id="UP001498771"/>
    </source>
</evidence>
<dbReference type="GeneID" id="90035724"/>
<protein>
    <submittedName>
        <fullName evidence="4">Galactosyl transferase</fullName>
    </submittedName>
</protein>
<evidence type="ECO:0000256" key="3">
    <source>
        <dbReference type="ARBA" id="ARBA00022679"/>
    </source>
</evidence>
<dbReference type="Pfam" id="PF05637">
    <property type="entry name" value="Glyco_transf_34"/>
    <property type="match status" value="1"/>
</dbReference>
<dbReference type="PANTHER" id="PTHR31306:SF4">
    <property type="entry name" value="ALPHA-1,2-GALACTOSYLTRANSFERASE"/>
    <property type="match status" value="1"/>
</dbReference>
<proteinExistence type="inferred from homology"/>
<feature type="non-terminal residue" evidence="4">
    <location>
        <position position="1"/>
    </location>
</feature>
<dbReference type="InterPro" id="IPR029044">
    <property type="entry name" value="Nucleotide-diphossugar_trans"/>
</dbReference>
<comment type="caution">
    <text evidence="4">The sequence shown here is derived from an EMBL/GenBank/DDBJ whole genome shotgun (WGS) entry which is preliminary data.</text>
</comment>
<evidence type="ECO:0000256" key="1">
    <source>
        <dbReference type="ARBA" id="ARBA00005664"/>
    </source>
</evidence>